<dbReference type="EMBL" id="FOZK01000003">
    <property type="protein sequence ID" value="SFS07951.1"/>
    <property type="molecule type" value="Genomic_DNA"/>
</dbReference>
<dbReference type="OrthoDB" id="191000at2157"/>
<name>A0A1I6LWV4_9EURY</name>
<dbReference type="Proteomes" id="UP000199062">
    <property type="component" value="Unassembled WGS sequence"/>
</dbReference>
<sequence>MDDFEELVSSLTPREDNDAISSYQNTTAVACPACDQPFDDMVVCKQEFTSLNLDVELDLCATTDDDRVVLFTHKP</sequence>
<dbReference type="RefSeq" id="WP_089817742.1">
    <property type="nucleotide sequence ID" value="NZ_FOZK01000003.1"/>
</dbReference>
<dbReference type="Pfam" id="PF24110">
    <property type="entry name" value="DUF7385"/>
    <property type="match status" value="1"/>
</dbReference>
<gene>
    <name evidence="1" type="ORF">SAMN05216559_3325</name>
</gene>
<organism evidence="1 2">
    <name type="scientific">Halomicrobium zhouii</name>
    <dbReference type="NCBI Taxonomy" id="767519"/>
    <lineage>
        <taxon>Archaea</taxon>
        <taxon>Methanobacteriati</taxon>
        <taxon>Methanobacteriota</taxon>
        <taxon>Stenosarchaea group</taxon>
        <taxon>Halobacteria</taxon>
        <taxon>Halobacteriales</taxon>
        <taxon>Haloarculaceae</taxon>
        <taxon>Halomicrobium</taxon>
    </lineage>
</organism>
<accession>A0A1I6LWV4</accession>
<reference evidence="1 2" key="1">
    <citation type="submission" date="2016-10" db="EMBL/GenBank/DDBJ databases">
        <authorList>
            <person name="de Groot N.N."/>
        </authorList>
    </citation>
    <scope>NUCLEOTIDE SEQUENCE [LARGE SCALE GENOMIC DNA]</scope>
    <source>
        <strain evidence="1 2">CGMCC 1.10457</strain>
    </source>
</reference>
<dbReference type="AlphaFoldDB" id="A0A1I6LWV4"/>
<keyword evidence="2" id="KW-1185">Reference proteome</keyword>
<proteinExistence type="predicted"/>
<evidence type="ECO:0000313" key="1">
    <source>
        <dbReference type="EMBL" id="SFS07951.1"/>
    </source>
</evidence>
<protein>
    <submittedName>
        <fullName evidence="1">Uncharacterized protein</fullName>
    </submittedName>
</protein>
<dbReference type="InterPro" id="IPR055809">
    <property type="entry name" value="DUF7385"/>
</dbReference>
<dbReference type="STRING" id="767519.SAMN05216559_3325"/>
<evidence type="ECO:0000313" key="2">
    <source>
        <dbReference type="Proteomes" id="UP000199062"/>
    </source>
</evidence>